<reference evidence="2" key="1">
    <citation type="submission" date="2021-03" db="EMBL/GenBank/DDBJ databases">
        <title>Draft genome sequence of rust myrtle Austropuccinia psidii MF-1, a brazilian biotype.</title>
        <authorList>
            <person name="Quecine M.C."/>
            <person name="Pachon D.M.R."/>
            <person name="Bonatelli M.L."/>
            <person name="Correr F.H."/>
            <person name="Franceschini L.M."/>
            <person name="Leite T.F."/>
            <person name="Margarido G.R.A."/>
            <person name="Almeida C.A."/>
            <person name="Ferrarezi J.A."/>
            <person name="Labate C.A."/>
        </authorList>
    </citation>
    <scope>NUCLEOTIDE SEQUENCE</scope>
    <source>
        <strain evidence="2">MF-1</strain>
    </source>
</reference>
<dbReference type="AlphaFoldDB" id="A0A9Q3DQ95"/>
<feature type="region of interest" description="Disordered" evidence="1">
    <location>
        <begin position="58"/>
        <end position="121"/>
    </location>
</feature>
<evidence type="ECO:0000313" key="3">
    <source>
        <dbReference type="Proteomes" id="UP000765509"/>
    </source>
</evidence>
<comment type="caution">
    <text evidence="2">The sequence shown here is derived from an EMBL/GenBank/DDBJ whole genome shotgun (WGS) entry which is preliminary data.</text>
</comment>
<protein>
    <submittedName>
        <fullName evidence="2">Uncharacterized protein</fullName>
    </submittedName>
</protein>
<accession>A0A9Q3DQ95</accession>
<keyword evidence="3" id="KW-1185">Reference proteome</keyword>
<evidence type="ECO:0000256" key="1">
    <source>
        <dbReference type="SAM" id="MobiDB-lite"/>
    </source>
</evidence>
<name>A0A9Q3DQ95_9BASI</name>
<sequence length="152" mass="17174">MPKPLEGGYELLLTHQELSGSGDYHRTLSRMKPIVLQRQVQKDERIFEYPKCFIFGPEEGVGNDPSLGKRIPSGVNQLQTSSRSVQGQVQRTSEETERSQEQSRQGKRQMQLAQTLPTRVKDSQIVSFSGGQCIQYGQNSYGIQSQRSGRKE</sequence>
<proteinExistence type="predicted"/>
<dbReference type="Proteomes" id="UP000765509">
    <property type="component" value="Unassembled WGS sequence"/>
</dbReference>
<evidence type="ECO:0000313" key="2">
    <source>
        <dbReference type="EMBL" id="MBW0504651.1"/>
    </source>
</evidence>
<feature type="compositionally biased region" description="Polar residues" evidence="1">
    <location>
        <begin position="74"/>
        <end position="89"/>
    </location>
</feature>
<dbReference type="EMBL" id="AVOT02018053">
    <property type="protein sequence ID" value="MBW0504651.1"/>
    <property type="molecule type" value="Genomic_DNA"/>
</dbReference>
<gene>
    <name evidence="2" type="ORF">O181_044366</name>
</gene>
<organism evidence="2 3">
    <name type="scientific">Austropuccinia psidii MF-1</name>
    <dbReference type="NCBI Taxonomy" id="1389203"/>
    <lineage>
        <taxon>Eukaryota</taxon>
        <taxon>Fungi</taxon>
        <taxon>Dikarya</taxon>
        <taxon>Basidiomycota</taxon>
        <taxon>Pucciniomycotina</taxon>
        <taxon>Pucciniomycetes</taxon>
        <taxon>Pucciniales</taxon>
        <taxon>Sphaerophragmiaceae</taxon>
        <taxon>Austropuccinia</taxon>
    </lineage>
</organism>
<feature type="compositionally biased region" description="Basic and acidic residues" evidence="1">
    <location>
        <begin position="92"/>
        <end position="101"/>
    </location>
</feature>